<sequence length="156" mass="16676">MVFSLFALAFSHNVEFALTFLGIACPGALIGEQPGLDKVHAELMPAGQVTITARLKSEVHRAAMIGDGLNDAAVIATADVGMAMGVGTDVYIQGADVIPVGHHVANWCTRARCPRQRGATRIKTRSSPWAPWYCCSPASCCKRSAWQRECSSTRSA</sequence>
<dbReference type="Gene3D" id="3.40.50.1000">
    <property type="entry name" value="HAD superfamily/HAD-like"/>
    <property type="match status" value="1"/>
</dbReference>
<comment type="caution">
    <text evidence="2">The sequence shown here is derived from an EMBL/GenBank/DDBJ whole genome shotgun (WGS) entry which is preliminary data.</text>
</comment>
<evidence type="ECO:0008006" key="4">
    <source>
        <dbReference type="Google" id="ProtNLM"/>
    </source>
</evidence>
<proteinExistence type="inferred from homology"/>
<dbReference type="SUPFAM" id="SSF56784">
    <property type="entry name" value="HAD-like"/>
    <property type="match status" value="1"/>
</dbReference>
<dbReference type="EMBL" id="BAABLK010000034">
    <property type="protein sequence ID" value="GAA5227975.1"/>
    <property type="molecule type" value="Genomic_DNA"/>
</dbReference>
<dbReference type="PANTHER" id="PTHR48085:SF5">
    <property type="entry name" value="CADMIUM_ZINC-TRANSPORTING ATPASE HMA4-RELATED"/>
    <property type="match status" value="1"/>
</dbReference>
<protein>
    <recommendedName>
        <fullName evidence="4">P-type E1-E2 ATPase</fullName>
    </recommendedName>
</protein>
<dbReference type="InterPro" id="IPR051014">
    <property type="entry name" value="Cation_Transport_ATPase_IB"/>
</dbReference>
<dbReference type="Proteomes" id="UP001501257">
    <property type="component" value="Unassembled WGS sequence"/>
</dbReference>
<dbReference type="PROSITE" id="PS01229">
    <property type="entry name" value="COF_2"/>
    <property type="match status" value="1"/>
</dbReference>
<evidence type="ECO:0000313" key="2">
    <source>
        <dbReference type="EMBL" id="GAA5227975.1"/>
    </source>
</evidence>
<gene>
    <name evidence="2" type="ORF">GCM10025778_25080</name>
</gene>
<dbReference type="InterPro" id="IPR036412">
    <property type="entry name" value="HAD-like_sf"/>
</dbReference>
<dbReference type="Pfam" id="PF08282">
    <property type="entry name" value="Hydrolase_3"/>
    <property type="match status" value="1"/>
</dbReference>
<accession>A0ABP9TRC6</accession>
<dbReference type="PRINTS" id="PR00119">
    <property type="entry name" value="CATATPASE"/>
</dbReference>
<evidence type="ECO:0000256" key="1">
    <source>
        <dbReference type="ARBA" id="ARBA00006024"/>
    </source>
</evidence>
<dbReference type="InterPro" id="IPR023214">
    <property type="entry name" value="HAD_sf"/>
</dbReference>
<reference evidence="3" key="1">
    <citation type="journal article" date="2019" name="Int. J. Syst. Evol. Microbiol.">
        <title>The Global Catalogue of Microorganisms (GCM) 10K type strain sequencing project: providing services to taxonomists for standard genome sequencing and annotation.</title>
        <authorList>
            <consortium name="The Broad Institute Genomics Platform"/>
            <consortium name="The Broad Institute Genome Sequencing Center for Infectious Disease"/>
            <person name="Wu L."/>
            <person name="Ma J."/>
        </authorList>
    </citation>
    <scope>NUCLEOTIDE SEQUENCE [LARGE SCALE GENOMIC DNA]</scope>
    <source>
        <strain evidence="3">JCM 18952</strain>
    </source>
</reference>
<name>A0ABP9TRC6_9MICC</name>
<organism evidence="2 3">
    <name type="scientific">Paeniglutamicibacter antarcticus</name>
    <dbReference type="NCBI Taxonomy" id="494023"/>
    <lineage>
        <taxon>Bacteria</taxon>
        <taxon>Bacillati</taxon>
        <taxon>Actinomycetota</taxon>
        <taxon>Actinomycetes</taxon>
        <taxon>Micrococcales</taxon>
        <taxon>Micrococcaceae</taxon>
        <taxon>Paeniglutamicibacter</taxon>
    </lineage>
</organism>
<comment type="similarity">
    <text evidence="1">Belongs to the cation transport ATPase (P-type) (TC 3.A.3) family. Type IB subfamily.</text>
</comment>
<dbReference type="PANTHER" id="PTHR48085">
    <property type="entry name" value="CADMIUM/ZINC-TRANSPORTING ATPASE HMA2-RELATED"/>
    <property type="match status" value="1"/>
</dbReference>
<keyword evidence="3" id="KW-1185">Reference proteome</keyword>
<evidence type="ECO:0000313" key="3">
    <source>
        <dbReference type="Proteomes" id="UP001501257"/>
    </source>
</evidence>